<comment type="caution">
    <text evidence="7">The sequence shown here is derived from an EMBL/GenBank/DDBJ whole genome shotgun (WGS) entry which is preliminary data.</text>
</comment>
<evidence type="ECO:0000256" key="3">
    <source>
        <dbReference type="ARBA" id="ARBA00023054"/>
    </source>
</evidence>
<proteinExistence type="inferred from homology"/>
<evidence type="ECO:0000256" key="6">
    <source>
        <dbReference type="SAM" id="MobiDB-lite"/>
    </source>
</evidence>
<keyword evidence="3 5" id="KW-0175">Coiled coil</keyword>
<gene>
    <name evidence="7" type="ORF">RUM44_003887</name>
</gene>
<feature type="coiled-coil region" evidence="5">
    <location>
        <begin position="16"/>
        <end position="43"/>
    </location>
</feature>
<evidence type="ECO:0000313" key="8">
    <source>
        <dbReference type="Proteomes" id="UP001359485"/>
    </source>
</evidence>
<feature type="compositionally biased region" description="Low complexity" evidence="6">
    <location>
        <begin position="892"/>
        <end position="926"/>
    </location>
</feature>
<evidence type="ECO:0000256" key="1">
    <source>
        <dbReference type="ARBA" id="ARBA00005805"/>
    </source>
</evidence>
<comment type="function">
    <text evidence="4">Required for assembly of dynein regulatory complex (DRC) and inner dynein arm (IDA) complexes, which are responsible for ciliary beat regulation, thereby playing a central role in motility in cilia and flagella. Probably acts together with CCDC40 to form a molecular ruler that determines the 96 nanometer (nm) repeat length and arrangements of components in cilia and flagella. Not required for outer dynein arm complexes assembly.</text>
</comment>
<feature type="coiled-coil region" evidence="5">
    <location>
        <begin position="698"/>
        <end position="725"/>
    </location>
</feature>
<feature type="coiled-coil region" evidence="5">
    <location>
        <begin position="767"/>
        <end position="829"/>
    </location>
</feature>
<keyword evidence="8" id="KW-1185">Reference proteome</keyword>
<dbReference type="Proteomes" id="UP001359485">
    <property type="component" value="Unassembled WGS sequence"/>
</dbReference>
<sequence>MDDVLKDLGWSDGFRIPVANAENKALELELQKKQKEKEYLKSTLGDISDNLNIMKKHLANVQNQLNINQNLIYAHNNQKTAEENLVKLAQIEDSSLLNDIKRVKKELENTIERQKSVQNDIVRSLHNVDKLNATIKWDKDALLAWDEEMTRGDDDTFMLEKFRREDEAKFKELELRRQSLGVEVENKKNKLMLLKSDIISMEQSLDKTAQMFRRQHVDRRVLVQQWEGSVRVLNQRHDDINRIADEIRNLKLVARDRLKDLEEQKTFFENEKKNNKELEKEIENLNKQVADNKEKIMMAEQIIVEEADKLATLQTVLATTTTQFHKERNQYKVMMKEAEAKSQLCTGMKLRIEKAKAEYEASKNKTISAVERTHQLEKLLKAEEKFVERNLFEFKVRSVVKLDTRNGSLPLENCVKKLDELLHQVGQQLTELKNGEKSQLFNIRHIESCKASVLKYISKAQTEMNRQKEILYNMDFAYMEKDIQLNKMLGLLKDQDSPQHDKKIAELEEIHAKLVATSNLLTKEVGRLEDDMRRITMDLQGDTKEQEYLKNKRQENVLFVECGNKQLNALRALNQEKQVDMNLLKLRVKQAEKAIDRVGGKVFCLEKQRLELEEAMKEREIEIKTMKDILTVRRRVLNEQSAGLNSRINLARLKVDHLKSKYEVTLLKLGKDENGQPLSVTHIKIKEAQEKFELQEIGDKLDSKIKKTEKEIMAMENTLKVVNATNKAFKNNLQSIDESSPEYLEKLQLEQRQADLLEEYRLEKTVLENLENITVDLEKRYQEKLNIEASIINEWKEKDEQAAETDKEIKDQEEKLQRAGKHLKKLIKEIRGTTVQKFQTFEEKDIELREMMEQNEFGLQQLAELVAKTFDTGPVVIRYLTDKGITLPMVKSSGGSSRRSSATSVSSAGRSVASTKSSKSVESTSSRSSSCLITPSVVTLDSTKLSQFLTYQINRSDWSAYKFPADRDIFKFQAMEIRPTLIQTNRCQSSPTCRPRLTTPRRKL</sequence>
<evidence type="ECO:0000256" key="2">
    <source>
        <dbReference type="ARBA" id="ARBA00016725"/>
    </source>
</evidence>
<organism evidence="7 8">
    <name type="scientific">Polyplax serrata</name>
    <name type="common">Common mouse louse</name>
    <dbReference type="NCBI Taxonomy" id="468196"/>
    <lineage>
        <taxon>Eukaryota</taxon>
        <taxon>Metazoa</taxon>
        <taxon>Ecdysozoa</taxon>
        <taxon>Arthropoda</taxon>
        <taxon>Hexapoda</taxon>
        <taxon>Insecta</taxon>
        <taxon>Pterygota</taxon>
        <taxon>Neoptera</taxon>
        <taxon>Paraneoptera</taxon>
        <taxon>Psocodea</taxon>
        <taxon>Troctomorpha</taxon>
        <taxon>Phthiraptera</taxon>
        <taxon>Anoplura</taxon>
        <taxon>Polyplacidae</taxon>
        <taxon>Polyplax</taxon>
    </lineage>
</organism>
<reference evidence="7 8" key="1">
    <citation type="submission" date="2023-09" db="EMBL/GenBank/DDBJ databases">
        <title>Genomes of two closely related lineages of the louse Polyplax serrata with different host specificities.</title>
        <authorList>
            <person name="Martinu J."/>
            <person name="Tarabai H."/>
            <person name="Stefka J."/>
            <person name="Hypsa V."/>
        </authorList>
    </citation>
    <scope>NUCLEOTIDE SEQUENCE [LARGE SCALE GENOMIC DNA]</scope>
    <source>
        <strain evidence="7">98ZLc_SE</strain>
    </source>
</reference>
<name>A0ABR1B201_POLSC</name>
<evidence type="ECO:0000256" key="4">
    <source>
        <dbReference type="ARBA" id="ARBA00045182"/>
    </source>
</evidence>
<feature type="coiled-coil region" evidence="5">
    <location>
        <begin position="244"/>
        <end position="302"/>
    </location>
</feature>
<evidence type="ECO:0000256" key="5">
    <source>
        <dbReference type="SAM" id="Coils"/>
    </source>
</evidence>
<dbReference type="PANTHER" id="PTHR18962:SF0">
    <property type="entry name" value="COILED-COIL DOMAIN-CONTAINING PROTEIN 39"/>
    <property type="match status" value="1"/>
</dbReference>
<protein>
    <recommendedName>
        <fullName evidence="2">Coiled-coil domain-containing protein 39</fullName>
    </recommendedName>
</protein>
<comment type="similarity">
    <text evidence="1">Belongs to the CCDC39 family.</text>
</comment>
<evidence type="ECO:0000313" key="7">
    <source>
        <dbReference type="EMBL" id="KAK6633286.1"/>
    </source>
</evidence>
<dbReference type="InterPro" id="IPR033290">
    <property type="entry name" value="CCDC39"/>
</dbReference>
<dbReference type="EMBL" id="JAWJWF010000004">
    <property type="protein sequence ID" value="KAK6633286.1"/>
    <property type="molecule type" value="Genomic_DNA"/>
</dbReference>
<dbReference type="PANTHER" id="PTHR18962">
    <property type="entry name" value="COILED-COIL DOMAIN-CONTAINING PROTEIN 39"/>
    <property type="match status" value="1"/>
</dbReference>
<feature type="region of interest" description="Disordered" evidence="6">
    <location>
        <begin position="890"/>
        <end position="926"/>
    </location>
</feature>
<feature type="coiled-coil region" evidence="5">
    <location>
        <begin position="574"/>
        <end position="625"/>
    </location>
</feature>
<dbReference type="Pfam" id="PF24161">
    <property type="entry name" value="CCDC39"/>
    <property type="match status" value="2"/>
</dbReference>
<accession>A0ABR1B201</accession>